<comment type="caution">
    <text evidence="2">The sequence shown here is derived from an EMBL/GenBank/DDBJ whole genome shotgun (WGS) entry which is preliminary data.</text>
</comment>
<accession>A0A0F8XXR7</accession>
<dbReference type="EMBL" id="LAZR01056587">
    <property type="protein sequence ID" value="KKK73872.1"/>
    <property type="molecule type" value="Genomic_DNA"/>
</dbReference>
<proteinExistence type="predicted"/>
<evidence type="ECO:0000256" key="1">
    <source>
        <dbReference type="SAM" id="Phobius"/>
    </source>
</evidence>
<name>A0A0F8XXR7_9ZZZZ</name>
<evidence type="ECO:0000313" key="2">
    <source>
        <dbReference type="EMBL" id="KKK73872.1"/>
    </source>
</evidence>
<reference evidence="2" key="1">
    <citation type="journal article" date="2015" name="Nature">
        <title>Complex archaea that bridge the gap between prokaryotes and eukaryotes.</title>
        <authorList>
            <person name="Spang A."/>
            <person name="Saw J.H."/>
            <person name="Jorgensen S.L."/>
            <person name="Zaremba-Niedzwiedzka K."/>
            <person name="Martijn J."/>
            <person name="Lind A.E."/>
            <person name="van Eijk R."/>
            <person name="Schleper C."/>
            <person name="Guy L."/>
            <person name="Ettema T.J."/>
        </authorList>
    </citation>
    <scope>NUCLEOTIDE SEQUENCE</scope>
</reference>
<keyword evidence="1" id="KW-0812">Transmembrane</keyword>
<sequence length="56" mass="6023">MPDNGVSKKLCITAAGIIAVTQLADGAENKWPYAIVVCIMCVVFKIVQGWIDSRKG</sequence>
<keyword evidence="1" id="KW-0472">Membrane</keyword>
<feature type="transmembrane region" description="Helical" evidence="1">
    <location>
        <begin position="33"/>
        <end position="51"/>
    </location>
</feature>
<keyword evidence="1" id="KW-1133">Transmembrane helix</keyword>
<gene>
    <name evidence="2" type="ORF">LCGC14_2889460</name>
</gene>
<dbReference type="AlphaFoldDB" id="A0A0F8XXR7"/>
<protein>
    <submittedName>
        <fullName evidence="2">Uncharacterized protein</fullName>
    </submittedName>
</protein>
<organism evidence="2">
    <name type="scientific">marine sediment metagenome</name>
    <dbReference type="NCBI Taxonomy" id="412755"/>
    <lineage>
        <taxon>unclassified sequences</taxon>
        <taxon>metagenomes</taxon>
        <taxon>ecological metagenomes</taxon>
    </lineage>
</organism>